<proteinExistence type="predicted"/>
<dbReference type="EMBL" id="OEJX01000049">
    <property type="protein sequence ID" value="SOR62817.1"/>
    <property type="molecule type" value="Genomic_DNA"/>
</dbReference>
<evidence type="ECO:0000313" key="1">
    <source>
        <dbReference type="EMBL" id="SOR62817.1"/>
    </source>
</evidence>
<sequence length="39" mass="4716">MEFGAILISIFLQEELFIKAFRILFQRSIAIRIKVLYKR</sequence>
<gene>
    <name evidence="1" type="ORF">LMANV2_530017</name>
</gene>
<name>A0AAQ1P0R4_LEPIR</name>
<dbReference type="AlphaFoldDB" id="A0AAQ1P0R4"/>
<protein>
    <submittedName>
        <fullName evidence="1">Uncharacterized protein</fullName>
    </submittedName>
</protein>
<evidence type="ECO:0000313" key="2">
    <source>
        <dbReference type="Proteomes" id="UP000234460"/>
    </source>
</evidence>
<organism evidence="1 2">
    <name type="scientific">Leptospira interrogans serovar Manilae</name>
    <dbReference type="NCBI Taxonomy" id="214675"/>
    <lineage>
        <taxon>Bacteria</taxon>
        <taxon>Pseudomonadati</taxon>
        <taxon>Spirochaetota</taxon>
        <taxon>Spirochaetia</taxon>
        <taxon>Leptospirales</taxon>
        <taxon>Leptospiraceae</taxon>
        <taxon>Leptospira</taxon>
    </lineage>
</organism>
<reference evidence="1 2" key="1">
    <citation type="submission" date="2017-11" db="EMBL/GenBank/DDBJ databases">
        <authorList>
            <person name="Lechat P."/>
        </authorList>
    </citation>
    <scope>NUCLEOTIDE SEQUENCE [LARGE SCALE GENOMIC DNA]</scope>
    <source>
        <strain evidence="1">L495</strain>
    </source>
</reference>
<comment type="caution">
    <text evidence="1">The sequence shown here is derived from an EMBL/GenBank/DDBJ whole genome shotgun (WGS) entry which is preliminary data.</text>
</comment>
<accession>A0AAQ1P0R4</accession>
<dbReference type="Proteomes" id="UP000234460">
    <property type="component" value="Chromosome LMANV2"/>
</dbReference>